<dbReference type="AlphaFoldDB" id="A0A834LR12"/>
<keyword evidence="2" id="KW-1185">Reference proteome</keyword>
<organism evidence="1 2">
    <name type="scientific">Rhododendron simsii</name>
    <name type="common">Sims's rhododendron</name>
    <dbReference type="NCBI Taxonomy" id="118357"/>
    <lineage>
        <taxon>Eukaryota</taxon>
        <taxon>Viridiplantae</taxon>
        <taxon>Streptophyta</taxon>
        <taxon>Embryophyta</taxon>
        <taxon>Tracheophyta</taxon>
        <taxon>Spermatophyta</taxon>
        <taxon>Magnoliopsida</taxon>
        <taxon>eudicotyledons</taxon>
        <taxon>Gunneridae</taxon>
        <taxon>Pentapetalae</taxon>
        <taxon>asterids</taxon>
        <taxon>Ericales</taxon>
        <taxon>Ericaceae</taxon>
        <taxon>Ericoideae</taxon>
        <taxon>Rhodoreae</taxon>
        <taxon>Rhododendron</taxon>
    </lineage>
</organism>
<evidence type="ECO:0000313" key="2">
    <source>
        <dbReference type="Proteomes" id="UP000626092"/>
    </source>
</evidence>
<dbReference type="Proteomes" id="UP000626092">
    <property type="component" value="Unassembled WGS sequence"/>
</dbReference>
<accession>A0A834LR12</accession>
<gene>
    <name evidence="1" type="ORF">RHSIM_Rhsim04G0233900</name>
</gene>
<protein>
    <submittedName>
        <fullName evidence="1">Uncharacterized protein</fullName>
    </submittedName>
</protein>
<proteinExistence type="predicted"/>
<dbReference type="EMBL" id="WJXA01000004">
    <property type="protein sequence ID" value="KAF7145529.1"/>
    <property type="molecule type" value="Genomic_DNA"/>
</dbReference>
<name>A0A834LR12_RHOSS</name>
<reference evidence="1" key="1">
    <citation type="submission" date="2019-11" db="EMBL/GenBank/DDBJ databases">
        <authorList>
            <person name="Liu Y."/>
            <person name="Hou J."/>
            <person name="Li T.-Q."/>
            <person name="Guan C.-H."/>
            <person name="Wu X."/>
            <person name="Wu H.-Z."/>
            <person name="Ling F."/>
            <person name="Zhang R."/>
            <person name="Shi X.-G."/>
            <person name="Ren J.-P."/>
            <person name="Chen E.-F."/>
            <person name="Sun J.-M."/>
        </authorList>
    </citation>
    <scope>NUCLEOTIDE SEQUENCE</scope>
    <source>
        <strain evidence="1">Adult_tree_wgs_1</strain>
        <tissue evidence="1">Leaves</tissue>
    </source>
</reference>
<evidence type="ECO:0000313" key="1">
    <source>
        <dbReference type="EMBL" id="KAF7145529.1"/>
    </source>
</evidence>
<sequence length="96" mass="10392">MLPLLPIRHGENLYLAALRLTVMWQSQAKGSMATAAMLEVIRKACYWASAKNANSVVRESDSRLAISLKLESVRRSANSVAHQVAAMAVKGSLAPN</sequence>
<comment type="caution">
    <text evidence="1">The sequence shown here is derived from an EMBL/GenBank/DDBJ whole genome shotgun (WGS) entry which is preliminary data.</text>
</comment>